<reference evidence="2" key="1">
    <citation type="submission" date="2019-03" db="EMBL/GenBank/DDBJ databases">
        <title>Lake Tanganyika Metagenome-Assembled Genomes (MAGs).</title>
        <authorList>
            <person name="Tran P."/>
        </authorList>
    </citation>
    <scope>NUCLEOTIDE SEQUENCE</scope>
    <source>
        <strain evidence="2">K_DeepCast_150m_m2_040</strain>
    </source>
</reference>
<evidence type="ECO:0000313" key="2">
    <source>
        <dbReference type="EMBL" id="MBM3332078.1"/>
    </source>
</evidence>
<dbReference type="InterPro" id="IPR011017">
    <property type="entry name" value="TRASH_dom"/>
</dbReference>
<organism evidence="2 3">
    <name type="scientific">candidate division WOR-3 bacterium</name>
    <dbReference type="NCBI Taxonomy" id="2052148"/>
    <lineage>
        <taxon>Bacteria</taxon>
        <taxon>Bacteria division WOR-3</taxon>
    </lineage>
</organism>
<evidence type="ECO:0000313" key="3">
    <source>
        <dbReference type="Proteomes" id="UP000779900"/>
    </source>
</evidence>
<dbReference type="InterPro" id="IPR009078">
    <property type="entry name" value="Ferritin-like_SF"/>
</dbReference>
<proteinExistence type="predicted"/>
<dbReference type="InterPro" id="IPR012348">
    <property type="entry name" value="RNR-like"/>
</dbReference>
<dbReference type="EMBL" id="VGIR01000058">
    <property type="protein sequence ID" value="MBM3332078.1"/>
    <property type="molecule type" value="Genomic_DNA"/>
</dbReference>
<dbReference type="Proteomes" id="UP000779900">
    <property type="component" value="Unassembled WGS sequence"/>
</dbReference>
<name>A0A937XI25_UNCW3</name>
<accession>A0A937XI25</accession>
<evidence type="ECO:0000259" key="1">
    <source>
        <dbReference type="SMART" id="SM00746"/>
    </source>
</evidence>
<comment type="caution">
    <text evidence="2">The sequence shown here is derived from an EMBL/GenBank/DDBJ whole genome shotgun (WGS) entry which is preliminary data.</text>
</comment>
<protein>
    <submittedName>
        <fullName evidence="2">YHS domain-containing protein</fullName>
    </submittedName>
</protein>
<dbReference type="InterPro" id="IPR007029">
    <property type="entry name" value="YHS_dom"/>
</dbReference>
<sequence>MSHDHAKEEGNLDPVCGMTVTKEEAACSYDHKGKTYYFCAESCKDDFAASPDKYLRP</sequence>
<dbReference type="SUPFAM" id="SSF47240">
    <property type="entry name" value="Ferritin-like"/>
    <property type="match status" value="1"/>
</dbReference>
<dbReference type="SMART" id="SM00746">
    <property type="entry name" value="TRASH"/>
    <property type="match status" value="1"/>
</dbReference>
<gene>
    <name evidence="2" type="ORF">FJY68_09555</name>
</gene>
<feature type="domain" description="TRASH" evidence="1">
    <location>
        <begin position="13"/>
        <end position="51"/>
    </location>
</feature>
<dbReference type="GO" id="GO:0016491">
    <property type="term" value="F:oxidoreductase activity"/>
    <property type="evidence" value="ECO:0007669"/>
    <property type="project" value="InterPro"/>
</dbReference>
<dbReference type="Pfam" id="PF04945">
    <property type="entry name" value="YHS"/>
    <property type="match status" value="1"/>
</dbReference>
<dbReference type="AlphaFoldDB" id="A0A937XI25"/>
<dbReference type="Gene3D" id="1.10.620.20">
    <property type="entry name" value="Ribonucleotide Reductase, subunit A"/>
    <property type="match status" value="1"/>
</dbReference>